<dbReference type="GeneID" id="37032654"/>
<dbReference type="EMBL" id="KZ819355">
    <property type="protein sequence ID" value="PWN45411.1"/>
    <property type="molecule type" value="Genomic_DNA"/>
</dbReference>
<evidence type="ECO:0000313" key="3">
    <source>
        <dbReference type="Proteomes" id="UP000245783"/>
    </source>
</evidence>
<organism evidence="2 3">
    <name type="scientific">Ceraceosorus guamensis</name>
    <dbReference type="NCBI Taxonomy" id="1522189"/>
    <lineage>
        <taxon>Eukaryota</taxon>
        <taxon>Fungi</taxon>
        <taxon>Dikarya</taxon>
        <taxon>Basidiomycota</taxon>
        <taxon>Ustilaginomycotina</taxon>
        <taxon>Exobasidiomycetes</taxon>
        <taxon>Ceraceosorales</taxon>
        <taxon>Ceraceosoraceae</taxon>
        <taxon>Ceraceosorus</taxon>
    </lineage>
</organism>
<feature type="region of interest" description="Disordered" evidence="1">
    <location>
        <begin position="86"/>
        <end position="118"/>
    </location>
</feature>
<gene>
    <name evidence="2" type="ORF">IE81DRAFT_190273</name>
</gene>
<protein>
    <submittedName>
        <fullName evidence="2">Uncharacterized protein</fullName>
    </submittedName>
</protein>
<reference evidence="2 3" key="1">
    <citation type="journal article" date="2018" name="Mol. Biol. Evol.">
        <title>Broad Genomic Sampling Reveals a Smut Pathogenic Ancestry of the Fungal Clade Ustilaginomycotina.</title>
        <authorList>
            <person name="Kijpornyongpan T."/>
            <person name="Mondo S.J."/>
            <person name="Barry K."/>
            <person name="Sandor L."/>
            <person name="Lee J."/>
            <person name="Lipzen A."/>
            <person name="Pangilinan J."/>
            <person name="LaButti K."/>
            <person name="Hainaut M."/>
            <person name="Henrissat B."/>
            <person name="Grigoriev I.V."/>
            <person name="Spatafora J.W."/>
            <person name="Aime M.C."/>
        </authorList>
    </citation>
    <scope>NUCLEOTIDE SEQUENCE [LARGE SCALE GENOMIC DNA]</scope>
    <source>
        <strain evidence="2 3">MCA 4658</strain>
    </source>
</reference>
<keyword evidence="3" id="KW-1185">Reference proteome</keyword>
<dbReference type="InParanoid" id="A0A316W9H6"/>
<dbReference type="RefSeq" id="XP_025372571.1">
    <property type="nucleotide sequence ID" value="XM_025510784.1"/>
</dbReference>
<sequence>MDTPLAVPGDGIIGVEDESVKAFLNPSSAQGLATRPLEVDGRVAFMLQVFRRGVQSVSLALLAGFRHALEAAADWVAQGSTADRLGRRRLAPRRQSSRRCNEILKTQNRLSRESRIGS</sequence>
<name>A0A316W9H6_9BASI</name>
<evidence type="ECO:0000256" key="1">
    <source>
        <dbReference type="SAM" id="MobiDB-lite"/>
    </source>
</evidence>
<evidence type="ECO:0000313" key="2">
    <source>
        <dbReference type="EMBL" id="PWN45411.1"/>
    </source>
</evidence>
<feature type="compositionally biased region" description="Basic residues" evidence="1">
    <location>
        <begin position="86"/>
        <end position="97"/>
    </location>
</feature>
<dbReference type="Proteomes" id="UP000245783">
    <property type="component" value="Unassembled WGS sequence"/>
</dbReference>
<proteinExistence type="predicted"/>
<dbReference type="AlphaFoldDB" id="A0A316W9H6"/>
<accession>A0A316W9H6</accession>